<evidence type="ECO:0000313" key="2">
    <source>
        <dbReference type="EMBL" id="CAG7723115.1"/>
    </source>
</evidence>
<dbReference type="Proteomes" id="UP000708208">
    <property type="component" value="Unassembled WGS sequence"/>
</dbReference>
<comment type="caution">
    <text evidence="2">The sequence shown here is derived from an EMBL/GenBank/DDBJ whole genome shotgun (WGS) entry which is preliminary data.</text>
</comment>
<feature type="region of interest" description="Disordered" evidence="1">
    <location>
        <begin position="265"/>
        <end position="334"/>
    </location>
</feature>
<reference evidence="2" key="1">
    <citation type="submission" date="2021-06" db="EMBL/GenBank/DDBJ databases">
        <authorList>
            <person name="Hodson N. C."/>
            <person name="Mongue J. A."/>
            <person name="Jaron S. K."/>
        </authorList>
    </citation>
    <scope>NUCLEOTIDE SEQUENCE</scope>
</reference>
<feature type="compositionally biased region" description="Basic residues" evidence="1">
    <location>
        <begin position="324"/>
        <end position="334"/>
    </location>
</feature>
<organism evidence="2 3">
    <name type="scientific">Allacma fusca</name>
    <dbReference type="NCBI Taxonomy" id="39272"/>
    <lineage>
        <taxon>Eukaryota</taxon>
        <taxon>Metazoa</taxon>
        <taxon>Ecdysozoa</taxon>
        <taxon>Arthropoda</taxon>
        <taxon>Hexapoda</taxon>
        <taxon>Collembola</taxon>
        <taxon>Symphypleona</taxon>
        <taxon>Sminthuridae</taxon>
        <taxon>Allacma</taxon>
    </lineage>
</organism>
<dbReference type="AlphaFoldDB" id="A0A8J2K9Z3"/>
<evidence type="ECO:0000256" key="1">
    <source>
        <dbReference type="SAM" id="MobiDB-lite"/>
    </source>
</evidence>
<evidence type="ECO:0000313" key="3">
    <source>
        <dbReference type="Proteomes" id="UP000708208"/>
    </source>
</evidence>
<sequence length="334" mass="35884">MDTIGEGETEVESTLRSCQVQVSITDDEPETAEVPSSMPLATRNAGFSGGSHPGYIGGGENFAVTWNDGVDVGTALTPGLVLEAGVQTSQYMAGLEITEISESSVCLVDAETCVSQKDVIEVCTSMSPVLLKDESTSYSPQSPLSLKQEIASYVPSPFTDAWTSISSSFPIDSHQGTPEKIFCDADTSMSQNFWEAEEVKPVLAMGFPKHSNVTDAVVDDVSVPVGMNLLILDGIGDASGIKDFLSVPTDVDVHSASVFGATPDTDMDSSYGFNKENENLPFSHQPDEYVQSSKNSVYSANPTSVSNRRNPLRVGLSKNFKPPKPLHHRRQNQF</sequence>
<protein>
    <submittedName>
        <fullName evidence="2">Uncharacterized protein</fullName>
    </submittedName>
</protein>
<proteinExistence type="predicted"/>
<name>A0A8J2K9Z3_9HEXA</name>
<accession>A0A8J2K9Z3</accession>
<dbReference type="EMBL" id="CAJVCH010095727">
    <property type="protein sequence ID" value="CAG7723115.1"/>
    <property type="molecule type" value="Genomic_DNA"/>
</dbReference>
<keyword evidence="3" id="KW-1185">Reference proteome</keyword>
<gene>
    <name evidence="2" type="ORF">AFUS01_LOCUS12219</name>
</gene>
<feature type="compositionally biased region" description="Polar residues" evidence="1">
    <location>
        <begin position="290"/>
        <end position="309"/>
    </location>
</feature>